<reference evidence="5 6" key="1">
    <citation type="submission" date="2023-07" db="EMBL/GenBank/DDBJ databases">
        <title>Genomic Encyclopedia of Type Strains, Phase IV (KMG-IV): sequencing the most valuable type-strain genomes for metagenomic binning, comparative biology and taxonomic classification.</title>
        <authorList>
            <person name="Goeker M."/>
        </authorList>
    </citation>
    <scope>NUCLEOTIDE SEQUENCE [LARGE SCALE GENOMIC DNA]</scope>
    <source>
        <strain evidence="5 6">DSM 1400</strain>
    </source>
</reference>
<dbReference type="EMBL" id="JAUSWN010000010">
    <property type="protein sequence ID" value="MDQ0479695.1"/>
    <property type="molecule type" value="Genomic_DNA"/>
</dbReference>
<dbReference type="RefSeq" id="WP_307355676.1">
    <property type="nucleotide sequence ID" value="NZ_BAAACJ010000005.1"/>
</dbReference>
<evidence type="ECO:0000259" key="4">
    <source>
        <dbReference type="PROSITE" id="PS50983"/>
    </source>
</evidence>
<accession>A0ABU0JTF9</accession>
<dbReference type="PROSITE" id="PS51257">
    <property type="entry name" value="PROKAR_LIPOPROTEIN"/>
    <property type="match status" value="1"/>
</dbReference>
<dbReference type="CDD" id="cd01143">
    <property type="entry name" value="YvrC"/>
    <property type="match status" value="1"/>
</dbReference>
<dbReference type="NCBIfam" id="NF038402">
    <property type="entry name" value="TroA_like"/>
    <property type="match status" value="1"/>
</dbReference>
<evidence type="ECO:0000256" key="2">
    <source>
        <dbReference type="ARBA" id="ARBA00022729"/>
    </source>
</evidence>
<evidence type="ECO:0000313" key="5">
    <source>
        <dbReference type="EMBL" id="MDQ0479695.1"/>
    </source>
</evidence>
<evidence type="ECO:0000313" key="6">
    <source>
        <dbReference type="Proteomes" id="UP001224418"/>
    </source>
</evidence>
<organism evidence="5 6">
    <name type="scientific">Hathewaya limosa</name>
    <name type="common">Clostridium limosum</name>
    <dbReference type="NCBI Taxonomy" id="1536"/>
    <lineage>
        <taxon>Bacteria</taxon>
        <taxon>Bacillati</taxon>
        <taxon>Bacillota</taxon>
        <taxon>Clostridia</taxon>
        <taxon>Eubacteriales</taxon>
        <taxon>Clostridiaceae</taxon>
        <taxon>Hathewaya</taxon>
    </lineage>
</organism>
<dbReference type="Gene3D" id="3.40.50.1980">
    <property type="entry name" value="Nitrogenase molybdenum iron protein domain"/>
    <property type="match status" value="2"/>
</dbReference>
<comment type="similarity">
    <text evidence="1">Belongs to the bacterial solute-binding protein 8 family.</text>
</comment>
<dbReference type="SUPFAM" id="SSF53807">
    <property type="entry name" value="Helical backbone' metal receptor"/>
    <property type="match status" value="1"/>
</dbReference>
<proteinExistence type="inferred from homology"/>
<dbReference type="PANTHER" id="PTHR30535">
    <property type="entry name" value="VITAMIN B12-BINDING PROTEIN"/>
    <property type="match status" value="1"/>
</dbReference>
<feature type="domain" description="Fe/B12 periplasmic-binding" evidence="4">
    <location>
        <begin position="67"/>
        <end position="317"/>
    </location>
</feature>
<dbReference type="Proteomes" id="UP001224418">
    <property type="component" value="Unassembled WGS sequence"/>
</dbReference>
<keyword evidence="2 3" id="KW-0732">Signal</keyword>
<dbReference type="InterPro" id="IPR002491">
    <property type="entry name" value="ABC_transptr_periplasmic_BD"/>
</dbReference>
<comment type="caution">
    <text evidence="5">The sequence shown here is derived from an EMBL/GenBank/DDBJ whole genome shotgun (WGS) entry which is preliminary data.</text>
</comment>
<feature type="chain" id="PRO_5047178708" evidence="3">
    <location>
        <begin position="23"/>
        <end position="319"/>
    </location>
</feature>
<dbReference type="InterPro" id="IPR050902">
    <property type="entry name" value="ABC_Transporter_SBP"/>
</dbReference>
<sequence length="319" mass="35809">MKRSFKYLYIFLCLTLFFTLCSCSNNTHNNKEIKNNGNELKENVVNYPKKIIDNIKNEVILESEPKKIVSLVPSTTETIFALGKGNLLVGRTDYCTYPEQTKNIPSVGKIDIPSVEKIIALQPDIVFVTSLTNSDIIKKLKAAKIKVFYVLDNNNLSFNAIYDNITTLGDILHAQNQAKKINDTIKNKVEEVKSKVTSPKRPKVYYVISYGQGGDYTSTGDTFLGELLQLAGGDNIANDAKGWKFTKERLIISNPDIIILPRYSEMKKGFTNTSGYSSLRAVKDGNIYEIDNNLLEIPGPRLSKGIEELAKIIHPEIFK</sequence>
<evidence type="ECO:0000256" key="3">
    <source>
        <dbReference type="SAM" id="SignalP"/>
    </source>
</evidence>
<keyword evidence="6" id="KW-1185">Reference proteome</keyword>
<dbReference type="PROSITE" id="PS50983">
    <property type="entry name" value="FE_B12_PBP"/>
    <property type="match status" value="1"/>
</dbReference>
<protein>
    <submittedName>
        <fullName evidence="5">Iron complex transport system substrate-binding protein</fullName>
    </submittedName>
</protein>
<name>A0ABU0JTF9_HATLI</name>
<gene>
    <name evidence="5" type="ORF">QOZ93_001436</name>
</gene>
<dbReference type="InterPro" id="IPR054828">
    <property type="entry name" value="Vit_B12_bind_prot"/>
</dbReference>
<feature type="signal peptide" evidence="3">
    <location>
        <begin position="1"/>
        <end position="22"/>
    </location>
</feature>
<dbReference type="Pfam" id="PF01497">
    <property type="entry name" value="Peripla_BP_2"/>
    <property type="match status" value="1"/>
</dbReference>
<dbReference type="PANTHER" id="PTHR30535:SF34">
    <property type="entry name" value="MOLYBDATE-BINDING PROTEIN MOLA"/>
    <property type="match status" value="1"/>
</dbReference>
<evidence type="ECO:0000256" key="1">
    <source>
        <dbReference type="ARBA" id="ARBA00008814"/>
    </source>
</evidence>